<evidence type="ECO:0000313" key="12">
    <source>
        <dbReference type="EMBL" id="VDM67061.1"/>
    </source>
</evidence>
<dbReference type="Pfam" id="PF00384">
    <property type="entry name" value="Molybdopterin"/>
    <property type="match status" value="1"/>
</dbReference>
<dbReference type="Pfam" id="PF22117">
    <property type="entry name" value="Fer4_Nqo3"/>
    <property type="match status" value="1"/>
</dbReference>
<dbReference type="EMBL" id="UYYB01004461">
    <property type="protein sequence ID" value="VDM67061.1"/>
    <property type="molecule type" value="Genomic_DNA"/>
</dbReference>
<evidence type="ECO:0000256" key="4">
    <source>
        <dbReference type="ARBA" id="ARBA00022485"/>
    </source>
</evidence>
<evidence type="ECO:0000256" key="9">
    <source>
        <dbReference type="ARBA" id="ARBA00023027"/>
    </source>
</evidence>
<keyword evidence="6" id="KW-1278">Translocase</keyword>
<keyword evidence="4" id="KW-0004">4Fe-4S</keyword>
<evidence type="ECO:0000259" key="11">
    <source>
        <dbReference type="PROSITE" id="PS51669"/>
    </source>
</evidence>
<dbReference type="Pfam" id="PF22151">
    <property type="entry name" value="Fer4_NDSU1"/>
    <property type="match status" value="1"/>
</dbReference>
<dbReference type="InterPro" id="IPR050123">
    <property type="entry name" value="Prok_molybdopt-oxidoreductase"/>
</dbReference>
<proteinExistence type="inferred from homology"/>
<dbReference type="Gene3D" id="3.40.50.740">
    <property type="match status" value="1"/>
</dbReference>
<dbReference type="GO" id="GO:0051539">
    <property type="term" value="F:4 iron, 4 sulfur cluster binding"/>
    <property type="evidence" value="ECO:0007669"/>
    <property type="project" value="UniProtKB-KW"/>
</dbReference>
<keyword evidence="8" id="KW-0411">Iron-sulfur</keyword>
<dbReference type="PROSITE" id="PS51669">
    <property type="entry name" value="4FE4S_MOW_BIS_MGD"/>
    <property type="match status" value="1"/>
</dbReference>
<keyword evidence="13" id="KW-1185">Reference proteome</keyword>
<evidence type="ECO:0000256" key="5">
    <source>
        <dbReference type="ARBA" id="ARBA00022723"/>
    </source>
</evidence>
<evidence type="ECO:0000256" key="8">
    <source>
        <dbReference type="ARBA" id="ARBA00023014"/>
    </source>
</evidence>
<evidence type="ECO:0000256" key="7">
    <source>
        <dbReference type="ARBA" id="ARBA00023004"/>
    </source>
</evidence>
<evidence type="ECO:0000313" key="13">
    <source>
        <dbReference type="Proteomes" id="UP000270094"/>
    </source>
</evidence>
<keyword evidence="5" id="KW-0479">Metal-binding</keyword>
<sequence length="452" mass="49803">ALSFPFQIGTYVEKFFASELSGNVIDLCPVGALLNKPYSFTARPWETRKTESVDVMDAIGSNIVVSHRTGELLRIIPKMNDEVNEEWISDKARFSYDGMKTQRLLCPMIKDQEGVLRQASWEETLFTVAQKFRETPAEQKAAIVGGLNDVEAMVALKDLFNRFNSENVCTEDEFPATSDLRSNYIMNDSIMGIESCDALLLVGTNPRYEAAVLNARIRKAYLYTDIEIGVIGGHSDLTYDYEHLGDNAKALDDVMAGKSTFAKHFLAAKNPMIIVGSAALHGEKGAAVLAKVQQLADKVRSGSSCDKSRKVVNILQQWAGQVGALDIGYQAGTAAIRKKPIKFLYLLGADEGKVTKQNLDPSAFVVYQGHHGDAGAEMADVILPGAAYTEKEGTFVNTEGRVQRTLPAVPPPGDARVDWKIIRAISEVAGKPLPYDDLKQLRRRMAEVRLFF</sequence>
<evidence type="ECO:0000256" key="1">
    <source>
        <dbReference type="ARBA" id="ARBA00001966"/>
    </source>
</evidence>
<organism evidence="12 13">
    <name type="scientific">Strongylus vulgaris</name>
    <name type="common">Blood worm</name>
    <dbReference type="NCBI Taxonomy" id="40348"/>
    <lineage>
        <taxon>Eukaryota</taxon>
        <taxon>Metazoa</taxon>
        <taxon>Ecdysozoa</taxon>
        <taxon>Nematoda</taxon>
        <taxon>Chromadorea</taxon>
        <taxon>Rhabditida</taxon>
        <taxon>Rhabditina</taxon>
        <taxon>Rhabditomorpha</taxon>
        <taxon>Strongyloidea</taxon>
        <taxon>Strongylidae</taxon>
        <taxon>Strongylus</taxon>
    </lineage>
</organism>
<dbReference type="PANTHER" id="PTHR43105:SF13">
    <property type="entry name" value="NADH-UBIQUINONE OXIDOREDUCTASE 75 KDA SUBUNIT, MITOCHONDRIAL"/>
    <property type="match status" value="1"/>
</dbReference>
<comment type="similarity">
    <text evidence="2">Belongs to the complex I 75 kDa subunit family.</text>
</comment>
<dbReference type="GO" id="GO:0046872">
    <property type="term" value="F:metal ion binding"/>
    <property type="evidence" value="ECO:0007669"/>
    <property type="project" value="UniProtKB-KW"/>
</dbReference>
<dbReference type="FunFam" id="3.30.200.210:FF:000002">
    <property type="entry name" value="NADH-ubiquinone oxidoreductase 75 kDa subunit"/>
    <property type="match status" value="1"/>
</dbReference>
<dbReference type="FunFam" id="3.40.50.740:FF:000012">
    <property type="entry name" value="NADH dehydrogenase [ubiquinone] iron-sulfur protein 1 mitochondrial"/>
    <property type="match status" value="1"/>
</dbReference>
<dbReference type="OrthoDB" id="10249365at2759"/>
<comment type="cofactor">
    <cofactor evidence="10">
        <name>[2Fe-2S] cluster</name>
        <dbReference type="ChEBI" id="CHEBI:190135"/>
    </cofactor>
</comment>
<reference evidence="12 13" key="1">
    <citation type="submission" date="2018-11" db="EMBL/GenBank/DDBJ databases">
        <authorList>
            <consortium name="Pathogen Informatics"/>
        </authorList>
    </citation>
    <scope>NUCLEOTIDE SEQUENCE [LARGE SCALE GENOMIC DNA]</scope>
</reference>
<comment type="cofactor">
    <cofactor evidence="1">
        <name>[4Fe-4S] cluster</name>
        <dbReference type="ChEBI" id="CHEBI:49883"/>
    </cofactor>
</comment>
<dbReference type="Proteomes" id="UP000270094">
    <property type="component" value="Unassembled WGS sequence"/>
</dbReference>
<dbReference type="InterPro" id="IPR054351">
    <property type="entry name" value="NADH_UbQ_OxRdtase_ferredoxin"/>
</dbReference>
<dbReference type="PANTHER" id="PTHR43105">
    <property type="entry name" value="RESPIRATORY NITRATE REDUCTASE"/>
    <property type="match status" value="1"/>
</dbReference>
<feature type="non-terminal residue" evidence="12">
    <location>
        <position position="452"/>
    </location>
</feature>
<dbReference type="Gene3D" id="3.30.200.210">
    <property type="match status" value="1"/>
</dbReference>
<dbReference type="InterPro" id="IPR006963">
    <property type="entry name" value="Mopterin_OxRdtase_4Fe-4S_dom"/>
</dbReference>
<accession>A0A3P7I0U4</accession>
<feature type="non-terminal residue" evidence="12">
    <location>
        <position position="1"/>
    </location>
</feature>
<keyword evidence="7" id="KW-0408">Iron</keyword>
<evidence type="ECO:0000256" key="10">
    <source>
        <dbReference type="ARBA" id="ARBA00034078"/>
    </source>
</evidence>
<name>A0A3P7I0U4_STRVU</name>
<protein>
    <recommendedName>
        <fullName evidence="3">NADH-ubiquinone oxidoreductase 75 kDa subunit, mitochondrial</fullName>
    </recommendedName>
</protein>
<dbReference type="GO" id="GO:0016491">
    <property type="term" value="F:oxidoreductase activity"/>
    <property type="evidence" value="ECO:0007669"/>
    <property type="project" value="InterPro"/>
</dbReference>
<keyword evidence="9" id="KW-0520">NAD</keyword>
<evidence type="ECO:0000256" key="6">
    <source>
        <dbReference type="ARBA" id="ARBA00022967"/>
    </source>
</evidence>
<dbReference type="SUPFAM" id="SSF53706">
    <property type="entry name" value="Formate dehydrogenase/DMSO reductase, domains 1-3"/>
    <property type="match status" value="1"/>
</dbReference>
<dbReference type="AlphaFoldDB" id="A0A3P7I0U4"/>
<evidence type="ECO:0000256" key="2">
    <source>
        <dbReference type="ARBA" id="ARBA00005404"/>
    </source>
</evidence>
<dbReference type="GO" id="GO:0016020">
    <property type="term" value="C:membrane"/>
    <property type="evidence" value="ECO:0007669"/>
    <property type="project" value="TreeGrafter"/>
</dbReference>
<dbReference type="InterPro" id="IPR006656">
    <property type="entry name" value="Mopterin_OxRdtase"/>
</dbReference>
<evidence type="ECO:0000256" key="3">
    <source>
        <dbReference type="ARBA" id="ARBA00013888"/>
    </source>
</evidence>
<dbReference type="CDD" id="cd02773">
    <property type="entry name" value="MopB_Res-Cmplx1_Nad11"/>
    <property type="match status" value="1"/>
</dbReference>
<feature type="domain" description="4Fe-4S Mo/W bis-MGD-type" evidence="11">
    <location>
        <begin position="47"/>
        <end position="103"/>
    </location>
</feature>
<gene>
    <name evidence="12" type="ORF">SVUK_LOCUS2059</name>
</gene>